<dbReference type="EMBL" id="CABL01000002">
    <property type="protein sequence ID" value="CBH74710.1"/>
    <property type="molecule type" value="Genomic_DNA"/>
</dbReference>
<dbReference type="InterPro" id="IPR050696">
    <property type="entry name" value="FtsA/MreB"/>
</dbReference>
<organism evidence="1">
    <name type="scientific">mine drainage metagenome</name>
    <dbReference type="NCBI Taxonomy" id="410659"/>
    <lineage>
        <taxon>unclassified sequences</taxon>
        <taxon>metagenomes</taxon>
        <taxon>ecological metagenomes</taxon>
    </lineage>
</organism>
<name>E6PE25_9ZZZZ</name>
<dbReference type="Gene3D" id="3.30.420.40">
    <property type="match status" value="2"/>
</dbReference>
<sequence>MALGIDLGASKLRMTYAVATPEGPRIEAVTSRERSDDCSDDWIATMLDEMRADLGARTRSCSMALGSEEATVDAMTLPDLSYRDRLDVANIEAQRRYPDWKSRLIRLFPTQVAGSFALVTAQSSAILQRKRIVAKAGLRLSMLGIEGMVWNRFSSRSTAVVDIGTSSTRIHTADRGIPRVTCYPVGGRAVTREMARELSIDERSAERRKRILGSAGSGERIIGALATWIGERFDPSESALQEQVLLVGNGSRLPEIRRLLADRIPQRAWLAACNEFERSRYPEDIRRAAFSDWAFSIALASIGERQS</sequence>
<comment type="caution">
    <text evidence="1">The sequence shown here is derived from an EMBL/GenBank/DDBJ whole genome shotgun (WGS) entry which is preliminary data.</text>
</comment>
<dbReference type="InterPro" id="IPR043129">
    <property type="entry name" value="ATPase_NBD"/>
</dbReference>
<dbReference type="AlphaFoldDB" id="E6PE25"/>
<dbReference type="SUPFAM" id="SSF53067">
    <property type="entry name" value="Actin-like ATPase domain"/>
    <property type="match status" value="1"/>
</dbReference>
<dbReference type="Gene3D" id="3.30.1490.300">
    <property type="match status" value="1"/>
</dbReference>
<protein>
    <recommendedName>
        <fullName evidence="2">Competence protein A</fullName>
    </recommendedName>
</protein>
<evidence type="ECO:0008006" key="2">
    <source>
        <dbReference type="Google" id="ProtNLM"/>
    </source>
</evidence>
<accession>E6PE25</accession>
<evidence type="ECO:0000313" key="1">
    <source>
        <dbReference type="EMBL" id="CBH74710.1"/>
    </source>
</evidence>
<reference evidence="1" key="1">
    <citation type="submission" date="2009-10" db="EMBL/GenBank/DDBJ databases">
        <title>Diversity of trophic interactions inside an arsenic-rich microbial ecosystem.</title>
        <authorList>
            <person name="Bertin P.N."/>
            <person name="Heinrich-Salmeron A."/>
            <person name="Pelletier E."/>
            <person name="Goulhen-Chollet F."/>
            <person name="Arsene-Ploetze F."/>
            <person name="Gallien S."/>
            <person name="Calteau A."/>
            <person name="Vallenet D."/>
            <person name="Casiot C."/>
            <person name="Chane-Woon-Ming B."/>
            <person name="Giloteaux L."/>
            <person name="Barakat M."/>
            <person name="Bonnefoy V."/>
            <person name="Bruneel O."/>
            <person name="Chandler M."/>
            <person name="Cleiss J."/>
            <person name="Duran R."/>
            <person name="Elbaz-Poulichet F."/>
            <person name="Fonknechten N."/>
            <person name="Lauga B."/>
            <person name="Mornico D."/>
            <person name="Ortet P."/>
            <person name="Schaeffer C."/>
            <person name="Siguier P."/>
            <person name="Alexander Thil Smith A."/>
            <person name="Van Dorsselaer A."/>
            <person name="Weissenbach J."/>
            <person name="Medigue C."/>
            <person name="Le Paslier D."/>
        </authorList>
    </citation>
    <scope>NUCLEOTIDE SEQUENCE</scope>
</reference>
<dbReference type="PANTHER" id="PTHR32432">
    <property type="entry name" value="CELL DIVISION PROTEIN FTSA-RELATED"/>
    <property type="match status" value="1"/>
</dbReference>
<gene>
    <name evidence="1" type="ORF">CARN1_1813</name>
</gene>
<proteinExistence type="predicted"/>